<reference evidence="3 4" key="1">
    <citation type="submission" date="2015-09" db="EMBL/GenBank/DDBJ databases">
        <title>Trachymyrmex zeteki WGS genome.</title>
        <authorList>
            <person name="Nygaard S."/>
            <person name="Hu H."/>
            <person name="Boomsma J."/>
            <person name="Zhang G."/>
        </authorList>
    </citation>
    <scope>NUCLEOTIDE SEQUENCE [LARGE SCALE GENOMIC DNA]</scope>
    <source>
        <strain evidence="3">Tzet28-1</strain>
        <tissue evidence="3">Whole body</tissue>
    </source>
</reference>
<dbReference type="InterPro" id="IPR043225">
    <property type="entry name" value="BACK_BTBD8"/>
</dbReference>
<dbReference type="SUPFAM" id="SSF54695">
    <property type="entry name" value="POZ domain"/>
    <property type="match status" value="1"/>
</dbReference>
<dbReference type="SMART" id="SM00225">
    <property type="entry name" value="BTB"/>
    <property type="match status" value="1"/>
</dbReference>
<feature type="compositionally biased region" description="Low complexity" evidence="1">
    <location>
        <begin position="1137"/>
        <end position="1151"/>
    </location>
</feature>
<evidence type="ECO:0000313" key="3">
    <source>
        <dbReference type="EMBL" id="KYQ55372.1"/>
    </source>
</evidence>
<dbReference type="InterPro" id="IPR000210">
    <property type="entry name" value="BTB/POZ_dom"/>
</dbReference>
<feature type="compositionally biased region" description="Polar residues" evidence="1">
    <location>
        <begin position="1115"/>
        <end position="1125"/>
    </location>
</feature>
<feature type="region of interest" description="Disordered" evidence="1">
    <location>
        <begin position="465"/>
        <end position="488"/>
    </location>
</feature>
<evidence type="ECO:0000313" key="4">
    <source>
        <dbReference type="Proteomes" id="UP000075809"/>
    </source>
</evidence>
<feature type="compositionally biased region" description="Low complexity" evidence="1">
    <location>
        <begin position="465"/>
        <end position="479"/>
    </location>
</feature>
<protein>
    <submittedName>
        <fullName evidence="3">BTB/POZ domain-containing protein 8</fullName>
    </submittedName>
</protein>
<feature type="region of interest" description="Disordered" evidence="1">
    <location>
        <begin position="1244"/>
        <end position="1263"/>
    </location>
</feature>
<keyword evidence="4" id="KW-1185">Reference proteome</keyword>
<evidence type="ECO:0000259" key="2">
    <source>
        <dbReference type="PROSITE" id="PS50097"/>
    </source>
</evidence>
<feature type="domain" description="BTB" evidence="2">
    <location>
        <begin position="512"/>
        <end position="579"/>
    </location>
</feature>
<feature type="compositionally biased region" description="Polar residues" evidence="1">
    <location>
        <begin position="209"/>
        <end position="229"/>
    </location>
</feature>
<feature type="compositionally biased region" description="Polar residues" evidence="1">
    <location>
        <begin position="1250"/>
        <end position="1261"/>
    </location>
</feature>
<feature type="compositionally biased region" description="Low complexity" evidence="1">
    <location>
        <begin position="1203"/>
        <end position="1227"/>
    </location>
</feature>
<dbReference type="PANTHER" id="PTHR22427">
    <property type="entry name" value="GH15728P"/>
    <property type="match status" value="1"/>
</dbReference>
<dbReference type="CDD" id="cd18490">
    <property type="entry name" value="BACK_BTBD8"/>
    <property type="match status" value="1"/>
</dbReference>
<gene>
    <name evidence="3" type="ORF">ALC60_05741</name>
</gene>
<dbReference type="Gene3D" id="3.30.710.10">
    <property type="entry name" value="Potassium Channel Kv1.1, Chain A"/>
    <property type="match status" value="1"/>
</dbReference>
<feature type="region of interest" description="Disordered" evidence="1">
    <location>
        <begin position="1"/>
        <end position="26"/>
    </location>
</feature>
<dbReference type="InterPro" id="IPR011333">
    <property type="entry name" value="SKP1/BTB/POZ_sf"/>
</dbReference>
<sequence length="1282" mass="144284">MAGGRNNSEQNGNLDKTHQWQCHNSRNSSRTLELSLSDEFKKRKSAEQHRTIVKNISLLQDSILRIFTDSLHCDLNIIYGYKIIRINECIVRTRSPHLYQVLKPYFVYTNKTIHCILHKAGLFRQIEGFIRLLYSNLDFTQEEQLLVKIILSTSYKFQSLNEFDTNTFCDNRICEKCLTLNCNVHQHFQNYAIANVSPAASEMADSGLETGSISPHDNTTSENSSTDLEVTQAAEYASANDDDSNRIHAEKIRNKSDHKTLSTEGHTRKSETFDISSGSGPSPDSDNHYYEFTDLLKSGVNDRSQLVVTGNSSKISETRKSLSETIKKIECELKEPEYNDANHTYDCRLLKKTEKLSSRNLNNLHSDSDKTSTSSFVRLSDLDKTPTANHATDTLTDTYRMSNSIPETSWIESKLAITRNSRPIKPVSKKLASVMSTSLPSKQKSPLEDLTGDCEAEGIISESDLSSMQSSMGRSGAEGSTEETETSSIAGAKPYNRLGEDLLRMFLEEINPDVTIDVAGRHIRAHKCILSSRCQYFAAILSGGWIESAGNVISLQGYSYNAVHFALCHIYSGESNIPDSISIVELATLADMLCLEGLKEVIGYTLKLKYCHLFHKPCQICAVGVLECMPLAAAYGLDEVYRKSLRWITKYFVRIWPCKAFATLPRELMEKCYHQHIVHMSTDNVLQTMMDCDKLLATLPNVRWAEPVFRMVSNLLETSVKFLSENFAGVLGNDNFQSLGRELTWNISRLEDHFIAAVEQLPPEQACKSYSKLNKMLFTSQTDDFQCKIKWGPLFIEFLHKLQGLVEKCLVRDATRAARTTTWLKMDLELRRRIQELACLVILPHETSKRLSRHPNFLKDSRAPPNRSTISRSLDLKRVKIAISEHNDKTLKQTSSAKQTKKILCKPKTDPLERKMQEDKQVICETVRPKSWPNKIEVKSRYLEPRNKPVPKENVPLHHDKIVQQRRKIMISSSDSSRTSSPAMKRATDKKPLSKMKLPVKKDIKALSSDSLTEANASQTGNKDLISKSCAITRPESPSLKQKSTEIGLSIDSLETKNKPVTVKKKVNKMDTSMSTDSLMTEITTTPKSTVSNKLSPTLVKVNKTQTYDRMKKNSPPTQQRSPLTITKRLPRSLENSTAASRSRAAAISSTYHGSPSLRRSLLDAARTPDVPSKPVNTIAPFRTRQTNVPPITKREKKETQNSQSSDSPSKKSSPKSNISSKMSKSVVVGKRIIGGKVDDKIKKCHNMETQRQPTVGSRSGTFLKDEPTILKKVDIKSQINI</sequence>
<dbReference type="PROSITE" id="PS50097">
    <property type="entry name" value="BTB"/>
    <property type="match status" value="1"/>
</dbReference>
<accession>A0A151X4N8</accession>
<name>A0A151X4N8_9HYME</name>
<organism evidence="3 4">
    <name type="scientific">Mycetomoellerius zeteki</name>
    <dbReference type="NCBI Taxonomy" id="64791"/>
    <lineage>
        <taxon>Eukaryota</taxon>
        <taxon>Metazoa</taxon>
        <taxon>Ecdysozoa</taxon>
        <taxon>Arthropoda</taxon>
        <taxon>Hexapoda</taxon>
        <taxon>Insecta</taxon>
        <taxon>Pterygota</taxon>
        <taxon>Neoptera</taxon>
        <taxon>Endopterygota</taxon>
        <taxon>Hymenoptera</taxon>
        <taxon>Apocrita</taxon>
        <taxon>Aculeata</taxon>
        <taxon>Formicoidea</taxon>
        <taxon>Formicidae</taxon>
        <taxon>Myrmicinae</taxon>
        <taxon>Mycetomoellerius</taxon>
    </lineage>
</organism>
<feature type="region of interest" description="Disordered" evidence="1">
    <location>
        <begin position="205"/>
        <end position="287"/>
    </location>
</feature>
<dbReference type="STRING" id="64791.A0A151X4N8"/>
<proteinExistence type="predicted"/>
<dbReference type="EMBL" id="KQ982543">
    <property type="protein sequence ID" value="KYQ55372.1"/>
    <property type="molecule type" value="Genomic_DNA"/>
</dbReference>
<dbReference type="PANTHER" id="PTHR22427:SF7">
    <property type="entry name" value="GH15728P"/>
    <property type="match status" value="1"/>
</dbReference>
<feature type="region of interest" description="Disordered" evidence="1">
    <location>
        <begin position="1104"/>
        <end position="1227"/>
    </location>
</feature>
<feature type="compositionally biased region" description="Low complexity" evidence="1">
    <location>
        <begin position="972"/>
        <end position="981"/>
    </location>
</feature>
<dbReference type="Pfam" id="PF00651">
    <property type="entry name" value="BTB"/>
    <property type="match status" value="1"/>
</dbReference>
<feature type="region of interest" description="Disordered" evidence="1">
    <location>
        <begin position="971"/>
        <end position="993"/>
    </location>
</feature>
<dbReference type="Proteomes" id="UP000075809">
    <property type="component" value="Unassembled WGS sequence"/>
</dbReference>
<dbReference type="Pfam" id="PF26017">
    <property type="entry name" value="BACK_BTBD8"/>
    <property type="match status" value="1"/>
</dbReference>
<evidence type="ECO:0000256" key="1">
    <source>
        <dbReference type="SAM" id="MobiDB-lite"/>
    </source>
</evidence>
<feature type="compositionally biased region" description="Basic and acidic residues" evidence="1">
    <location>
        <begin position="243"/>
        <end position="272"/>
    </location>
</feature>
<dbReference type="CDD" id="cd18286">
    <property type="entry name" value="BTB2_POZ_BTBD8"/>
    <property type="match status" value="1"/>
</dbReference>